<dbReference type="InterPro" id="IPR036388">
    <property type="entry name" value="WH-like_DNA-bd_sf"/>
</dbReference>
<dbReference type="PANTHER" id="PTHR34293:SF1">
    <property type="entry name" value="HTH-TYPE TRANSCRIPTIONAL REGULATOR TRMBL2"/>
    <property type="match status" value="1"/>
</dbReference>
<feature type="domain" description="HTH luxR-type" evidence="2">
    <location>
        <begin position="267"/>
        <end position="315"/>
    </location>
</feature>
<dbReference type="InterPro" id="IPR016032">
    <property type="entry name" value="Sig_transdc_resp-reg_C-effctor"/>
</dbReference>
<feature type="region of interest" description="Disordered" evidence="1">
    <location>
        <begin position="318"/>
        <end position="345"/>
    </location>
</feature>
<dbReference type="InterPro" id="IPR051797">
    <property type="entry name" value="TrmB-like"/>
</dbReference>
<dbReference type="CDD" id="cd06170">
    <property type="entry name" value="LuxR_C_like"/>
    <property type="match status" value="1"/>
</dbReference>
<dbReference type="GO" id="GO:0006355">
    <property type="term" value="P:regulation of DNA-templated transcription"/>
    <property type="evidence" value="ECO:0007669"/>
    <property type="project" value="InterPro"/>
</dbReference>
<dbReference type="Pfam" id="PF00196">
    <property type="entry name" value="GerE"/>
    <property type="match status" value="1"/>
</dbReference>
<dbReference type="SUPFAM" id="SSF46785">
    <property type="entry name" value="Winged helix' DNA-binding domain"/>
    <property type="match status" value="1"/>
</dbReference>
<evidence type="ECO:0000256" key="1">
    <source>
        <dbReference type="SAM" id="MobiDB-lite"/>
    </source>
</evidence>
<dbReference type="EMBL" id="WBMT01000008">
    <property type="protein sequence ID" value="KAB2348005.1"/>
    <property type="molecule type" value="Genomic_DNA"/>
</dbReference>
<dbReference type="RefSeq" id="WP_151561668.1">
    <property type="nucleotide sequence ID" value="NZ_WBMT01000008.1"/>
</dbReference>
<dbReference type="SMART" id="SM00421">
    <property type="entry name" value="HTH_LUXR"/>
    <property type="match status" value="1"/>
</dbReference>
<dbReference type="Gene3D" id="1.10.10.10">
    <property type="entry name" value="Winged helix-like DNA-binding domain superfamily/Winged helix DNA-binding domain"/>
    <property type="match status" value="2"/>
</dbReference>
<evidence type="ECO:0000313" key="4">
    <source>
        <dbReference type="Proteomes" id="UP000468735"/>
    </source>
</evidence>
<proteinExistence type="predicted"/>
<comment type="caution">
    <text evidence="3">The sequence shown here is derived from an EMBL/GenBank/DDBJ whole genome shotgun (WGS) entry which is preliminary data.</text>
</comment>
<dbReference type="Pfam" id="PF01978">
    <property type="entry name" value="TrmB"/>
    <property type="match status" value="1"/>
</dbReference>
<accession>A0A6H9YP82</accession>
<reference evidence="3 4" key="1">
    <citation type="submission" date="2019-09" db="EMBL/GenBank/DDBJ databases">
        <title>Actinomadura physcomitrii sp. nov., a novel actinomycete isolated from moss [Physcomitrium sphaericum (Ludw) Fuernr].</title>
        <authorList>
            <person name="Zhuang X."/>
            <person name="Liu C."/>
        </authorList>
    </citation>
    <scope>NUCLEOTIDE SEQUENCE [LARGE SCALE GENOMIC DNA]</scope>
    <source>
        <strain evidence="3 4">HMC1</strain>
    </source>
</reference>
<name>A0A6H9YP82_9ACTN</name>
<evidence type="ECO:0000313" key="3">
    <source>
        <dbReference type="EMBL" id="KAB2348005.1"/>
    </source>
</evidence>
<gene>
    <name evidence="3" type="ORF">F8566_19225</name>
</gene>
<keyword evidence="4" id="KW-1185">Reference proteome</keyword>
<protein>
    <submittedName>
        <fullName evidence="3">Transcriptional regulator</fullName>
    </submittedName>
</protein>
<dbReference type="PANTHER" id="PTHR34293">
    <property type="entry name" value="HTH-TYPE TRANSCRIPTIONAL REGULATOR TRMBL2"/>
    <property type="match status" value="1"/>
</dbReference>
<evidence type="ECO:0000259" key="2">
    <source>
        <dbReference type="SMART" id="SM00421"/>
    </source>
</evidence>
<sequence>MSESRLTGDSRRPVLEGLGVTAAEEAVYRTLLREGPSALASLAPRAGTSVTALRRMLPRLEELGLVTRLAGRPLRLLATPPHVAVEALVASRQEEIARSRAAIGPLVAEAAPHPEEQVEVVSGRAAVSRRYLQLLQGAREELLVLVHPPFATDAAVSSDEQERTMDRGIRVRGIYGPDAFDEPGALEYVQRAIASGEEARLGNVPIKLAIADRRTAMLPLTSEHASSVDSALVVHSSALLDALVSLFEALWQSGVPLPGHDAAPDDDVLALLTAGLTDDAIARQLSISTRTVQRRVRELCDRLGARTRFQAGVLTASRFAHPHPASPGGAKLKTDDSALTTGDPR</sequence>
<dbReference type="GO" id="GO:0003677">
    <property type="term" value="F:DNA binding"/>
    <property type="evidence" value="ECO:0007669"/>
    <property type="project" value="InterPro"/>
</dbReference>
<dbReference type="InterPro" id="IPR000792">
    <property type="entry name" value="Tscrpt_reg_LuxR_C"/>
</dbReference>
<dbReference type="AlphaFoldDB" id="A0A6H9YP82"/>
<dbReference type="InterPro" id="IPR036390">
    <property type="entry name" value="WH_DNA-bd_sf"/>
</dbReference>
<organism evidence="3 4">
    <name type="scientific">Actinomadura rudentiformis</name>
    <dbReference type="NCBI Taxonomy" id="359158"/>
    <lineage>
        <taxon>Bacteria</taxon>
        <taxon>Bacillati</taxon>
        <taxon>Actinomycetota</taxon>
        <taxon>Actinomycetes</taxon>
        <taxon>Streptosporangiales</taxon>
        <taxon>Thermomonosporaceae</taxon>
        <taxon>Actinomadura</taxon>
    </lineage>
</organism>
<dbReference type="InterPro" id="IPR002831">
    <property type="entry name" value="Tscrpt_reg_TrmB_N"/>
</dbReference>
<dbReference type="OrthoDB" id="5932488at2"/>
<dbReference type="SUPFAM" id="SSF46894">
    <property type="entry name" value="C-terminal effector domain of the bipartite response regulators"/>
    <property type="match status" value="1"/>
</dbReference>
<dbReference type="Proteomes" id="UP000468735">
    <property type="component" value="Unassembled WGS sequence"/>
</dbReference>